<comment type="caution">
    <text evidence="12">The sequence shown here is derived from an EMBL/GenBank/DDBJ whole genome shotgun (WGS) entry which is preliminary data.</text>
</comment>
<keyword evidence="5 9" id="KW-0479">Metal-binding</keyword>
<evidence type="ECO:0000313" key="12">
    <source>
        <dbReference type="EMBL" id="KAH8991676.1"/>
    </source>
</evidence>
<comment type="similarity">
    <text evidence="3">Belongs to the sirtuin family. Class I subfamily.</text>
</comment>
<feature type="binding site" evidence="9">
    <location>
        <position position="353"/>
    </location>
    <ligand>
        <name>Zn(2+)</name>
        <dbReference type="ChEBI" id="CHEBI:29105"/>
    </ligand>
</feature>
<evidence type="ECO:0000256" key="3">
    <source>
        <dbReference type="ARBA" id="ARBA00006924"/>
    </source>
</evidence>
<comment type="subcellular location">
    <subcellularLocation>
        <location evidence="2">Mitochondrion</location>
    </subcellularLocation>
</comment>
<dbReference type="PANTHER" id="PTHR11085:SF9">
    <property type="entry name" value="NAD-DEPENDENT PROTEIN DEACETYLASE SIRTUIN-1"/>
    <property type="match status" value="1"/>
</dbReference>
<dbReference type="Gene3D" id="3.30.1600.10">
    <property type="entry name" value="SIR2/SIRT2 'Small Domain"/>
    <property type="match status" value="1"/>
</dbReference>
<dbReference type="GO" id="GO:0046872">
    <property type="term" value="F:metal ion binding"/>
    <property type="evidence" value="ECO:0007669"/>
    <property type="project" value="UniProtKB-KW"/>
</dbReference>
<evidence type="ECO:0000256" key="6">
    <source>
        <dbReference type="ARBA" id="ARBA00022833"/>
    </source>
</evidence>
<reference evidence="12" key="1">
    <citation type="submission" date="2022-01" db="EMBL/GenBank/DDBJ databases">
        <title>Comparative genomics reveals a dynamic genome evolution in the ectomycorrhizal milk-cap (Lactarius) mushrooms.</title>
        <authorList>
            <consortium name="DOE Joint Genome Institute"/>
            <person name="Lebreton A."/>
            <person name="Tang N."/>
            <person name="Kuo A."/>
            <person name="LaButti K."/>
            <person name="Drula E."/>
            <person name="Barry K."/>
            <person name="Clum A."/>
            <person name="Lipzen A."/>
            <person name="Mousain D."/>
            <person name="Ng V."/>
            <person name="Wang R."/>
            <person name="Wang X."/>
            <person name="Dai Y."/>
            <person name="Henrissat B."/>
            <person name="Grigoriev I.V."/>
            <person name="Guerin-Laguette A."/>
            <person name="Yu F."/>
            <person name="Martin F.M."/>
        </authorList>
    </citation>
    <scope>NUCLEOTIDE SEQUENCE</scope>
    <source>
        <strain evidence="12">QP</strain>
    </source>
</reference>
<evidence type="ECO:0000256" key="8">
    <source>
        <dbReference type="ARBA" id="ARBA00023128"/>
    </source>
</evidence>
<feature type="region of interest" description="Disordered" evidence="10">
    <location>
        <begin position="359"/>
        <end position="385"/>
    </location>
</feature>
<keyword evidence="6 9" id="KW-0862">Zinc</keyword>
<evidence type="ECO:0000256" key="5">
    <source>
        <dbReference type="ARBA" id="ARBA00022723"/>
    </source>
</evidence>
<evidence type="ECO:0000256" key="4">
    <source>
        <dbReference type="ARBA" id="ARBA00022679"/>
    </source>
</evidence>
<dbReference type="InterPro" id="IPR026591">
    <property type="entry name" value="Sirtuin_cat_small_dom_sf"/>
</dbReference>
<evidence type="ECO:0000256" key="1">
    <source>
        <dbReference type="ARBA" id="ARBA00001947"/>
    </source>
</evidence>
<dbReference type="GO" id="GO:0046970">
    <property type="term" value="F:histone H4K16 deacetylase activity, NAD-dependent"/>
    <property type="evidence" value="ECO:0007669"/>
    <property type="project" value="TreeGrafter"/>
</dbReference>
<keyword evidence="13" id="KW-1185">Reference proteome</keyword>
<sequence length="574" mass="64014">MANNSTPQNPRPSSLRYPSSLSPKQRRAIYEGQVRAFLEASEIVEIEEEVLDDILDGFGGFGEASDDSHDTAACENIPVPVRNFGRDVDAAGNIELPANGPPLDETTDKRDACSPQAAREAFSSQVWIWTKLTMAHTGLSSFMKEYVITRATPIPELLCAFDIYLCEELQRKKSATLVYFLQVVLSGELQLRERLSQYGSLQDAVNLITSSRRILVLTGAGISVSCGIPDFRSRNGLYATLKEKEEYDLDDPQQMFDISYFKENPSVFYSFARQIYPSNFTPSPCHRFLKLIEDNGKVRNYTQNIDTLETAVGIRNVLQCHGSFATASCLECRIRVPGNVIEREIMQGEVPLCKGCSDSGKDWRKARHNRRKPSKQSDSEDEDAPLFPPWIMKPDITFFGEKLTDSFEECLIKDRDQVDLVLIIGTSLKVAPVSDIITHMPHSVPQILINKTPVTHINPDIILLGDADLIIEHLTEMLEWSLPPAKAGQYLGGKSPLSTKRRSQERMGGIPKRVADSHIWLFEGAEGGKWLLDFEAARLRTAQPSDPSQSVLSSSSVSTTPVDPPHDGKRARLL</sequence>
<dbReference type="GO" id="GO:0005634">
    <property type="term" value="C:nucleus"/>
    <property type="evidence" value="ECO:0007669"/>
    <property type="project" value="TreeGrafter"/>
</dbReference>
<dbReference type="InterPro" id="IPR003000">
    <property type="entry name" value="Sirtuin"/>
</dbReference>
<dbReference type="Proteomes" id="UP001201163">
    <property type="component" value="Unassembled WGS sequence"/>
</dbReference>
<keyword evidence="7" id="KW-0520">NAD</keyword>
<feature type="compositionally biased region" description="Low complexity" evidence="10">
    <location>
        <begin position="543"/>
        <end position="561"/>
    </location>
</feature>
<feature type="binding site" evidence="9">
    <location>
        <position position="329"/>
    </location>
    <ligand>
        <name>Zn(2+)</name>
        <dbReference type="ChEBI" id="CHEBI:29105"/>
    </ligand>
</feature>
<feature type="domain" description="Deacetylase sirtuin-type" evidence="11">
    <location>
        <begin position="194"/>
        <end position="481"/>
    </location>
</feature>
<dbReference type="Pfam" id="PF02146">
    <property type="entry name" value="SIR2"/>
    <property type="match status" value="1"/>
</dbReference>
<dbReference type="SUPFAM" id="SSF52467">
    <property type="entry name" value="DHS-like NAD/FAD-binding domain"/>
    <property type="match status" value="1"/>
</dbReference>
<dbReference type="Gene3D" id="3.40.50.1220">
    <property type="entry name" value="TPP-binding domain"/>
    <property type="match status" value="1"/>
</dbReference>
<keyword evidence="4" id="KW-0808">Transferase</keyword>
<dbReference type="GO" id="GO:0070403">
    <property type="term" value="F:NAD+ binding"/>
    <property type="evidence" value="ECO:0007669"/>
    <property type="project" value="InterPro"/>
</dbReference>
<dbReference type="PROSITE" id="PS50305">
    <property type="entry name" value="SIRTUIN"/>
    <property type="match status" value="1"/>
</dbReference>
<comment type="cofactor">
    <cofactor evidence="1">
        <name>Zn(2+)</name>
        <dbReference type="ChEBI" id="CHEBI:29105"/>
    </cofactor>
</comment>
<feature type="region of interest" description="Disordered" evidence="10">
    <location>
        <begin position="1"/>
        <end position="24"/>
    </location>
</feature>
<evidence type="ECO:0000256" key="9">
    <source>
        <dbReference type="PROSITE-ProRule" id="PRU00236"/>
    </source>
</evidence>
<dbReference type="GO" id="GO:0005739">
    <property type="term" value="C:mitochondrion"/>
    <property type="evidence" value="ECO:0007669"/>
    <property type="project" value="UniProtKB-SubCell"/>
</dbReference>
<evidence type="ECO:0000259" key="11">
    <source>
        <dbReference type="PROSITE" id="PS50305"/>
    </source>
</evidence>
<organism evidence="12 13">
    <name type="scientific">Lactarius akahatsu</name>
    <dbReference type="NCBI Taxonomy" id="416441"/>
    <lineage>
        <taxon>Eukaryota</taxon>
        <taxon>Fungi</taxon>
        <taxon>Dikarya</taxon>
        <taxon>Basidiomycota</taxon>
        <taxon>Agaricomycotina</taxon>
        <taxon>Agaricomycetes</taxon>
        <taxon>Russulales</taxon>
        <taxon>Russulaceae</taxon>
        <taxon>Lactarius</taxon>
    </lineage>
</organism>
<name>A0AAD4LH88_9AGAM</name>
<protein>
    <submittedName>
        <fullName evidence="12">SIR2-domain-containing protein</fullName>
    </submittedName>
</protein>
<dbReference type="InterPro" id="IPR029035">
    <property type="entry name" value="DHS-like_NAD/FAD-binding_dom"/>
</dbReference>
<keyword evidence="8" id="KW-0496">Mitochondrion</keyword>
<feature type="binding site" evidence="9">
    <location>
        <position position="332"/>
    </location>
    <ligand>
        <name>Zn(2+)</name>
        <dbReference type="ChEBI" id="CHEBI:29105"/>
    </ligand>
</feature>
<feature type="region of interest" description="Disordered" evidence="10">
    <location>
        <begin position="96"/>
        <end position="115"/>
    </location>
</feature>
<accession>A0AAD4LH88</accession>
<evidence type="ECO:0000313" key="13">
    <source>
        <dbReference type="Proteomes" id="UP001201163"/>
    </source>
</evidence>
<proteinExistence type="inferred from homology"/>
<dbReference type="PANTHER" id="PTHR11085">
    <property type="entry name" value="NAD-DEPENDENT PROTEIN DEACYLASE SIRTUIN-5, MITOCHONDRIAL-RELATED"/>
    <property type="match status" value="1"/>
</dbReference>
<gene>
    <name evidence="12" type="ORF">EDB92DRAFT_1798006</name>
</gene>
<evidence type="ECO:0000256" key="2">
    <source>
        <dbReference type="ARBA" id="ARBA00004173"/>
    </source>
</evidence>
<dbReference type="AlphaFoldDB" id="A0AAD4LH88"/>
<evidence type="ECO:0000256" key="10">
    <source>
        <dbReference type="SAM" id="MobiDB-lite"/>
    </source>
</evidence>
<evidence type="ECO:0000256" key="7">
    <source>
        <dbReference type="ARBA" id="ARBA00023027"/>
    </source>
</evidence>
<dbReference type="InterPro" id="IPR026590">
    <property type="entry name" value="Ssirtuin_cat_dom"/>
</dbReference>
<feature type="compositionally biased region" description="Basic and acidic residues" evidence="10">
    <location>
        <begin position="564"/>
        <end position="574"/>
    </location>
</feature>
<feature type="active site" description="Proton acceptor" evidence="9">
    <location>
        <position position="321"/>
    </location>
</feature>
<feature type="compositionally biased region" description="Basic residues" evidence="10">
    <location>
        <begin position="364"/>
        <end position="374"/>
    </location>
</feature>
<feature type="compositionally biased region" description="Low complexity" evidence="10">
    <location>
        <begin position="11"/>
        <end position="23"/>
    </location>
</feature>
<feature type="region of interest" description="Disordered" evidence="10">
    <location>
        <begin position="543"/>
        <end position="574"/>
    </location>
</feature>
<dbReference type="InterPro" id="IPR050134">
    <property type="entry name" value="NAD-dep_sirtuin_deacylases"/>
</dbReference>
<dbReference type="EMBL" id="JAKELL010000025">
    <property type="protein sequence ID" value="KAH8991676.1"/>
    <property type="molecule type" value="Genomic_DNA"/>
</dbReference>
<feature type="binding site" evidence="9">
    <location>
        <position position="356"/>
    </location>
    <ligand>
        <name>Zn(2+)</name>
        <dbReference type="ChEBI" id="CHEBI:29105"/>
    </ligand>
</feature>